<name>A0ABR2WDH6_9FUNG</name>
<feature type="domain" description="STEEP1" evidence="2">
    <location>
        <begin position="19"/>
        <end position="121"/>
    </location>
</feature>
<comment type="caution">
    <text evidence="3">The sequence shown here is derived from an EMBL/GenBank/DDBJ whole genome shotgun (WGS) entry which is preliminary data.</text>
</comment>
<dbReference type="Pfam" id="PF25809">
    <property type="entry name" value="STEEP1"/>
    <property type="match status" value="1"/>
</dbReference>
<dbReference type="PANTHER" id="PTHR46355:SF1">
    <property type="entry name" value="STING ER EXIT PROTEIN"/>
    <property type="match status" value="1"/>
</dbReference>
<evidence type="ECO:0000259" key="2">
    <source>
        <dbReference type="Pfam" id="PF25809"/>
    </source>
</evidence>
<protein>
    <recommendedName>
        <fullName evidence="2">STEEP1 domain-containing protein</fullName>
    </recommendedName>
</protein>
<dbReference type="Proteomes" id="UP001479436">
    <property type="component" value="Unassembled WGS sequence"/>
</dbReference>
<dbReference type="InterPro" id="IPR029704">
    <property type="entry name" value="STEEP-like"/>
</dbReference>
<evidence type="ECO:0000256" key="1">
    <source>
        <dbReference type="ARBA" id="ARBA00024205"/>
    </source>
</evidence>
<evidence type="ECO:0000313" key="3">
    <source>
        <dbReference type="EMBL" id="KAK9759561.1"/>
    </source>
</evidence>
<reference evidence="3 4" key="1">
    <citation type="submission" date="2023-04" db="EMBL/GenBank/DDBJ databases">
        <title>Genome of Basidiobolus ranarum AG-B5.</title>
        <authorList>
            <person name="Stajich J.E."/>
            <person name="Carter-House D."/>
            <person name="Gryganskyi A."/>
        </authorList>
    </citation>
    <scope>NUCLEOTIDE SEQUENCE [LARGE SCALE GENOMIC DNA]</scope>
    <source>
        <strain evidence="3 4">AG-B5</strain>
    </source>
</reference>
<proteinExistence type="inferred from homology"/>
<sequence>MPKIVSNSTVATTEANEENGQQLKVYYCLCGEYILIIDCALDALPRRKTDHAIILPRGQRHYKVNVKRGETVLLKRLNGFEKQYRLMCPRCQLHVAYETNPNPSGEYTYILDGAISATQSVDDSTFTSNADSVTVADS</sequence>
<dbReference type="PANTHER" id="PTHR46355">
    <property type="entry name" value="UPF0428 PROTEIN CXORF56"/>
    <property type="match status" value="1"/>
</dbReference>
<comment type="similarity">
    <text evidence="1">Belongs to the STEEP1 family.</text>
</comment>
<keyword evidence="4" id="KW-1185">Reference proteome</keyword>
<gene>
    <name evidence="3" type="ORF">K7432_017325</name>
</gene>
<organism evidence="3 4">
    <name type="scientific">Basidiobolus ranarum</name>
    <dbReference type="NCBI Taxonomy" id="34480"/>
    <lineage>
        <taxon>Eukaryota</taxon>
        <taxon>Fungi</taxon>
        <taxon>Fungi incertae sedis</taxon>
        <taxon>Zoopagomycota</taxon>
        <taxon>Entomophthoromycotina</taxon>
        <taxon>Basidiobolomycetes</taxon>
        <taxon>Basidiobolales</taxon>
        <taxon>Basidiobolaceae</taxon>
        <taxon>Basidiobolus</taxon>
    </lineage>
</organism>
<evidence type="ECO:0000313" key="4">
    <source>
        <dbReference type="Proteomes" id="UP001479436"/>
    </source>
</evidence>
<dbReference type="EMBL" id="JASJQH010003620">
    <property type="protein sequence ID" value="KAK9759561.1"/>
    <property type="molecule type" value="Genomic_DNA"/>
</dbReference>
<accession>A0ABR2WDH6</accession>
<dbReference type="InterPro" id="IPR057965">
    <property type="entry name" value="STEEP1_dom"/>
</dbReference>